<dbReference type="Proteomes" id="UP000178198">
    <property type="component" value="Chromosome"/>
</dbReference>
<dbReference type="KEGG" id="fcm:BIW12_07315"/>
<reference evidence="2 3" key="1">
    <citation type="submission" date="2016-10" db="EMBL/GenBank/DDBJ databases">
        <title>Complete Genome Sequence of Flavobacterium sp. PK15.</title>
        <authorList>
            <person name="Ekwe A."/>
            <person name="Kim S.B."/>
        </authorList>
    </citation>
    <scope>NUCLEOTIDE SEQUENCE [LARGE SCALE GENOMIC DNA]</scope>
    <source>
        <strain evidence="2 3">PK15</strain>
    </source>
</reference>
<name>A0A1D9P9N4_9FLAO</name>
<sequence>MDIKGKSNSLKIELKRNYFKIIGLSIVFLFLLFCSVTSFILAVKANWNVIYLFLIVAVIFGFLLFKRIFWEVFGFWKISIEENVLDVEKNYFIFKNSSTYSINSNDFFVTRNLDNVQFIKIFPLGKLYLDIISKIHKKNWSVVLIKSESEKTIASGFFESEAAEIVSLLERK</sequence>
<feature type="transmembrane region" description="Helical" evidence="1">
    <location>
        <begin position="21"/>
        <end position="43"/>
    </location>
</feature>
<dbReference type="RefSeq" id="WP_071184519.1">
    <property type="nucleotide sequence ID" value="NZ_CP017774.1"/>
</dbReference>
<dbReference type="EMBL" id="CP017774">
    <property type="protein sequence ID" value="AOZ99266.1"/>
    <property type="molecule type" value="Genomic_DNA"/>
</dbReference>
<keyword evidence="1" id="KW-0472">Membrane</keyword>
<evidence type="ECO:0000313" key="3">
    <source>
        <dbReference type="Proteomes" id="UP000178198"/>
    </source>
</evidence>
<proteinExistence type="predicted"/>
<dbReference type="AlphaFoldDB" id="A0A1D9P9N4"/>
<keyword evidence="3" id="KW-1185">Reference proteome</keyword>
<accession>A0A1D9P9N4</accession>
<evidence type="ECO:0000313" key="2">
    <source>
        <dbReference type="EMBL" id="AOZ99266.1"/>
    </source>
</evidence>
<evidence type="ECO:0000256" key="1">
    <source>
        <dbReference type="SAM" id="Phobius"/>
    </source>
</evidence>
<feature type="transmembrane region" description="Helical" evidence="1">
    <location>
        <begin position="49"/>
        <end position="69"/>
    </location>
</feature>
<keyword evidence="1" id="KW-0812">Transmembrane</keyword>
<gene>
    <name evidence="2" type="ORF">BIW12_07315</name>
</gene>
<keyword evidence="1" id="KW-1133">Transmembrane helix</keyword>
<organism evidence="2 3">
    <name type="scientific">Flavobacterium commune</name>
    <dbReference type="NCBI Taxonomy" id="1306519"/>
    <lineage>
        <taxon>Bacteria</taxon>
        <taxon>Pseudomonadati</taxon>
        <taxon>Bacteroidota</taxon>
        <taxon>Flavobacteriia</taxon>
        <taxon>Flavobacteriales</taxon>
        <taxon>Flavobacteriaceae</taxon>
        <taxon>Flavobacterium</taxon>
    </lineage>
</organism>
<protein>
    <submittedName>
        <fullName evidence="2">Uncharacterized protein</fullName>
    </submittedName>
</protein>